<feature type="domain" description="HNH nuclease" evidence="2">
    <location>
        <begin position="10"/>
        <end position="61"/>
    </location>
</feature>
<proteinExistence type="predicted"/>
<accession>A0A0N9SU16</accession>
<dbReference type="Proteomes" id="UP000202424">
    <property type="component" value="Segment"/>
</dbReference>
<feature type="compositionally biased region" description="Basic and acidic residues" evidence="1">
    <location>
        <begin position="141"/>
        <end position="154"/>
    </location>
</feature>
<dbReference type="GO" id="GO:0004519">
    <property type="term" value="F:endonuclease activity"/>
    <property type="evidence" value="ECO:0007669"/>
    <property type="project" value="UniProtKB-KW"/>
</dbReference>
<dbReference type="GeneID" id="26626508"/>
<dbReference type="OrthoDB" id="19703at10239"/>
<dbReference type="EMBL" id="KT454805">
    <property type="protein sequence ID" value="ALH46958.1"/>
    <property type="molecule type" value="Genomic_DNA"/>
</dbReference>
<dbReference type="CDD" id="cd00085">
    <property type="entry name" value="HNHc"/>
    <property type="match status" value="1"/>
</dbReference>
<keyword evidence="3" id="KW-0378">Hydrolase</keyword>
<sequence>MNYELIYDKLMKKAHSERGVPLTFYKCQGLGYERHHIKPLCLGGDRFDGSNIALLTPREHYIAHKLLVKMHPEKYKLWIAWQRLSTDGLNRKVSSRDHEHVKRLNSKAMSIINKGRLFTDEHRFRLSQSQIGNTKPKGCKRSLETRQRMSESAKKPQAKKTCPYCGMTGGASNMTRYHFENCKSKSM</sequence>
<feature type="region of interest" description="Disordered" evidence="1">
    <location>
        <begin position="131"/>
        <end position="161"/>
    </location>
</feature>
<dbReference type="SMART" id="SM00507">
    <property type="entry name" value="HNHc"/>
    <property type="match status" value="1"/>
</dbReference>
<keyword evidence="3" id="KW-0540">Nuclease</keyword>
<dbReference type="GO" id="GO:0003677">
    <property type="term" value="F:DNA binding"/>
    <property type="evidence" value="ECO:0007669"/>
    <property type="project" value="InterPro"/>
</dbReference>
<evidence type="ECO:0000313" key="4">
    <source>
        <dbReference type="Proteomes" id="UP000202424"/>
    </source>
</evidence>
<dbReference type="InterPro" id="IPR003615">
    <property type="entry name" value="HNH_nuc"/>
</dbReference>
<dbReference type="Pfam" id="PF07460">
    <property type="entry name" value="NUMOD3"/>
    <property type="match status" value="1"/>
</dbReference>
<dbReference type="InterPro" id="IPR003611">
    <property type="entry name" value="NUMOD3"/>
</dbReference>
<evidence type="ECO:0000259" key="2">
    <source>
        <dbReference type="SMART" id="SM00507"/>
    </source>
</evidence>
<dbReference type="KEGG" id="vg:26626508"/>
<protein>
    <submittedName>
        <fullName evidence="3">Putative homing endonuclease</fullName>
    </submittedName>
</protein>
<dbReference type="RefSeq" id="YP_009199318.1">
    <property type="nucleotide sequence ID" value="NC_028808.2"/>
</dbReference>
<keyword evidence="4" id="KW-1185">Reference proteome</keyword>
<evidence type="ECO:0000313" key="3">
    <source>
        <dbReference type="EMBL" id="ALH46958.1"/>
    </source>
</evidence>
<evidence type="ECO:0000256" key="1">
    <source>
        <dbReference type="SAM" id="MobiDB-lite"/>
    </source>
</evidence>
<keyword evidence="3" id="KW-0255">Endonuclease</keyword>
<organism evidence="3 4">
    <name type="scientific">Escherichia phage phiSUSP1</name>
    <dbReference type="NCBI Taxonomy" id="1718606"/>
    <lineage>
        <taxon>Viruses</taxon>
        <taxon>Duplodnaviria</taxon>
        <taxon>Heunggongvirae</taxon>
        <taxon>Uroviricota</taxon>
        <taxon>Caudoviricetes</taxon>
        <taxon>Andersonviridae</taxon>
        <taxon>Ounavirinae</taxon>
        <taxon>Mooglevirus</taxon>
        <taxon>Mooglevirus susp1</taxon>
        <taxon>Suspvirus SUSP1</taxon>
    </lineage>
</organism>
<reference evidence="3 4" key="1">
    <citation type="journal article" date="2017" name="MBio">
        <title>Novel 'Superspreader' Bacteriophages Promote Horizontal Gene Transfer by Transformation.</title>
        <authorList>
            <person name="Keen E.C."/>
            <person name="Bliskovsky V.V."/>
            <person name="Malagon F."/>
            <person name="Baker J.D."/>
            <person name="Prince J.S."/>
            <person name="Klaus J.S."/>
            <person name="Adhya S.L."/>
        </authorList>
    </citation>
    <scope>NUCLEOTIDE SEQUENCE [LARGE SCALE GENOMIC DNA]</scope>
</reference>
<name>A0A0N9SU16_9CAUD</name>